<organism evidence="1 2">
    <name type="scientific">Phlebia brevispora</name>
    <dbReference type="NCBI Taxonomy" id="194682"/>
    <lineage>
        <taxon>Eukaryota</taxon>
        <taxon>Fungi</taxon>
        <taxon>Dikarya</taxon>
        <taxon>Basidiomycota</taxon>
        <taxon>Agaricomycotina</taxon>
        <taxon>Agaricomycetes</taxon>
        <taxon>Polyporales</taxon>
        <taxon>Meruliaceae</taxon>
        <taxon>Phlebia</taxon>
    </lineage>
</organism>
<protein>
    <submittedName>
        <fullName evidence="1">Uncharacterized protein</fullName>
    </submittedName>
</protein>
<proteinExistence type="predicted"/>
<reference evidence="1" key="1">
    <citation type="submission" date="2022-07" db="EMBL/GenBank/DDBJ databases">
        <title>Genome Sequence of Phlebia brevispora.</title>
        <authorList>
            <person name="Buettner E."/>
        </authorList>
    </citation>
    <scope>NUCLEOTIDE SEQUENCE</scope>
    <source>
        <strain evidence="1">MPL23</strain>
    </source>
</reference>
<dbReference type="Proteomes" id="UP001148662">
    <property type="component" value="Unassembled WGS sequence"/>
</dbReference>
<name>A0ACC1T589_9APHY</name>
<comment type="caution">
    <text evidence="1">The sequence shown here is derived from an EMBL/GenBank/DDBJ whole genome shotgun (WGS) entry which is preliminary data.</text>
</comment>
<dbReference type="EMBL" id="JANHOG010000538">
    <property type="protein sequence ID" value="KAJ3553447.1"/>
    <property type="molecule type" value="Genomic_DNA"/>
</dbReference>
<gene>
    <name evidence="1" type="ORF">NM688_g3609</name>
</gene>
<evidence type="ECO:0000313" key="2">
    <source>
        <dbReference type="Proteomes" id="UP001148662"/>
    </source>
</evidence>
<evidence type="ECO:0000313" key="1">
    <source>
        <dbReference type="EMBL" id="KAJ3553447.1"/>
    </source>
</evidence>
<sequence length="328" mass="37098">MFTTADISKIRGTYKADLTYKYSEYASLTLVCYEFVITFRREYELVWTRKWTAARWLLLSSRYLVLVCILVSIVPYSAALLFQTWYVPSVQDVKYLPVDVPSILRFAGIRTARQRIYHRCRCVLARDVPAWAESFSLASISCTVAADFIAILVTWLKTYRHVREASSIRMNVRFGVTLLQYGALYFTLVDNLRPYEFAINANERTARRVLCTINVLYGLILLVPSLELVNPVNTFLSVLPNIVLARFLLNLRQINPIKTDFAAPFSMSSVSIFRTSTLSNIIGNLSEPLAAAGDDDNEDVEDPGDKQDNNSGSCKLCGGAAMHSENDY</sequence>
<accession>A0ACC1T589</accession>
<keyword evidence="2" id="KW-1185">Reference proteome</keyword>